<evidence type="ECO:0000313" key="3">
    <source>
        <dbReference type="EMBL" id="MCW2310216.1"/>
    </source>
</evidence>
<dbReference type="EMBL" id="JAOQNS010000021">
    <property type="protein sequence ID" value="MCW2310216.1"/>
    <property type="molecule type" value="Genomic_DNA"/>
</dbReference>
<proteinExistence type="predicted"/>
<reference evidence="4" key="1">
    <citation type="submission" date="2023-07" db="EMBL/GenBank/DDBJ databases">
        <title>Genome sequencing of Purple Non-Sulfur Bacteria from various extreme environments.</title>
        <authorList>
            <person name="Mayer M."/>
        </authorList>
    </citation>
    <scope>NUCLEOTIDE SEQUENCE [LARGE SCALE GENOMIC DNA]</scope>
    <source>
        <strain evidence="4">DSM 17935</strain>
    </source>
</reference>
<name>A0ABT3HIY1_9HYPH</name>
<keyword evidence="2" id="KW-0732">Signal</keyword>
<feature type="transmembrane region" description="Helical" evidence="1">
    <location>
        <begin position="174"/>
        <end position="193"/>
    </location>
</feature>
<gene>
    <name evidence="3" type="ORF">M2319_004582</name>
</gene>
<organism evidence="3 4">
    <name type="scientific">Rhodobium gokarnense</name>
    <dbReference type="NCBI Taxonomy" id="364296"/>
    <lineage>
        <taxon>Bacteria</taxon>
        <taxon>Pseudomonadati</taxon>
        <taxon>Pseudomonadota</taxon>
        <taxon>Alphaproteobacteria</taxon>
        <taxon>Hyphomicrobiales</taxon>
        <taxon>Rhodobiaceae</taxon>
        <taxon>Rhodobium</taxon>
    </lineage>
</organism>
<dbReference type="Proteomes" id="UP001209755">
    <property type="component" value="Unassembled WGS sequence"/>
</dbReference>
<evidence type="ECO:0000256" key="1">
    <source>
        <dbReference type="SAM" id="Phobius"/>
    </source>
</evidence>
<evidence type="ECO:0000256" key="2">
    <source>
        <dbReference type="SAM" id="SignalP"/>
    </source>
</evidence>
<keyword evidence="1" id="KW-0812">Transmembrane</keyword>
<feature type="signal peptide" evidence="2">
    <location>
        <begin position="1"/>
        <end position="24"/>
    </location>
</feature>
<dbReference type="RefSeq" id="WP_264603784.1">
    <property type="nucleotide sequence ID" value="NZ_JAOQNS010000021.1"/>
</dbReference>
<evidence type="ECO:0000313" key="4">
    <source>
        <dbReference type="Proteomes" id="UP001209755"/>
    </source>
</evidence>
<feature type="chain" id="PRO_5046547117" evidence="2">
    <location>
        <begin position="25"/>
        <end position="200"/>
    </location>
</feature>
<sequence length="200" mass="21059">MKPFAPLFAAVMLLAVLAAPPALAHKVVLSVYAVGEALEGEVGFSNGDMAENARIDIYDDAEKKIGETTTDGDGYFTYRPTQKSVHVFRADLGAGHVAEARVEIADLPQAAAPATAAADPATPAVAPAGTVSAAMVPGLSAEQRAVIAEEIRRELRPLRREIAAYKEKNDLQNVLGGIGYIIGLFGVAFYVAARRRLKGA</sequence>
<keyword evidence="1" id="KW-1133">Transmembrane helix</keyword>
<keyword evidence="1" id="KW-0472">Membrane</keyword>
<comment type="caution">
    <text evidence="3">The sequence shown here is derived from an EMBL/GenBank/DDBJ whole genome shotgun (WGS) entry which is preliminary data.</text>
</comment>
<keyword evidence="4" id="KW-1185">Reference proteome</keyword>
<accession>A0ABT3HIY1</accession>
<protein>
    <submittedName>
        <fullName evidence="3">Nickel transport protein</fullName>
    </submittedName>
</protein>